<sequence length="174" mass="20140">MKYYSNYPEFQITETRESGVRCPASKIIIIGVSNGLYPTKDDPANIEYSSEDRIQVDAELTIGMLREILYLSNNHRLNYKSDSMLLLTRATEKTTIKEQTSPFVFRIWENTFIKCSKYHHLMFELLRKSQFEVKLGEPHTCAICGTKDEGPEDEVIEEEDMTGEPIIEDTINKM</sequence>
<dbReference type="EMBL" id="QGKX02001347">
    <property type="protein sequence ID" value="KAF3524020.1"/>
    <property type="molecule type" value="Genomic_DNA"/>
</dbReference>
<dbReference type="Proteomes" id="UP000712600">
    <property type="component" value="Unassembled WGS sequence"/>
</dbReference>
<protein>
    <submittedName>
        <fullName evidence="1">Uncharacterized protein</fullName>
    </submittedName>
</protein>
<proteinExistence type="predicted"/>
<comment type="caution">
    <text evidence="1">The sequence shown here is derived from an EMBL/GenBank/DDBJ whole genome shotgun (WGS) entry which is preliminary data.</text>
</comment>
<evidence type="ECO:0000313" key="1">
    <source>
        <dbReference type="EMBL" id="KAF3524020.1"/>
    </source>
</evidence>
<name>A0A8S9PW44_BRACR</name>
<accession>A0A8S9PW44</accession>
<evidence type="ECO:0000313" key="2">
    <source>
        <dbReference type="Proteomes" id="UP000712600"/>
    </source>
</evidence>
<gene>
    <name evidence="1" type="ORF">F2Q69_00047319</name>
</gene>
<organism evidence="1 2">
    <name type="scientific">Brassica cretica</name>
    <name type="common">Mustard</name>
    <dbReference type="NCBI Taxonomy" id="69181"/>
    <lineage>
        <taxon>Eukaryota</taxon>
        <taxon>Viridiplantae</taxon>
        <taxon>Streptophyta</taxon>
        <taxon>Embryophyta</taxon>
        <taxon>Tracheophyta</taxon>
        <taxon>Spermatophyta</taxon>
        <taxon>Magnoliopsida</taxon>
        <taxon>eudicotyledons</taxon>
        <taxon>Gunneridae</taxon>
        <taxon>Pentapetalae</taxon>
        <taxon>rosids</taxon>
        <taxon>malvids</taxon>
        <taxon>Brassicales</taxon>
        <taxon>Brassicaceae</taxon>
        <taxon>Brassiceae</taxon>
        <taxon>Brassica</taxon>
    </lineage>
</organism>
<reference evidence="1" key="1">
    <citation type="submission" date="2019-12" db="EMBL/GenBank/DDBJ databases">
        <title>Genome sequencing and annotation of Brassica cretica.</title>
        <authorList>
            <person name="Studholme D.J."/>
            <person name="Sarris P."/>
        </authorList>
    </citation>
    <scope>NUCLEOTIDE SEQUENCE</scope>
    <source>
        <strain evidence="1">PFS-109/04</strain>
        <tissue evidence="1">Leaf</tissue>
    </source>
</reference>
<dbReference type="AlphaFoldDB" id="A0A8S9PW44"/>